<dbReference type="PROSITE" id="PS51745">
    <property type="entry name" value="PB1"/>
    <property type="match status" value="1"/>
</dbReference>
<dbReference type="EMBL" id="JAHKSW010000013">
    <property type="protein sequence ID" value="KAG7325124.1"/>
    <property type="molecule type" value="Genomic_DNA"/>
</dbReference>
<dbReference type="InterPro" id="IPR053793">
    <property type="entry name" value="PB1-like"/>
</dbReference>
<dbReference type="InterPro" id="IPR000270">
    <property type="entry name" value="PB1_dom"/>
</dbReference>
<dbReference type="Proteomes" id="UP000824219">
    <property type="component" value="Linkage Group LG13"/>
</dbReference>
<evidence type="ECO:0000256" key="3">
    <source>
        <dbReference type="ARBA" id="ARBA00022771"/>
    </source>
</evidence>
<dbReference type="PANTHER" id="PTHR20930:SF4">
    <property type="entry name" value="NEXT TO BRCA1 GENE 1 PROTEIN ISOFORM X1"/>
    <property type="match status" value="1"/>
</dbReference>
<dbReference type="PANTHER" id="PTHR20930">
    <property type="entry name" value="OVARIAN CARCINOMA ANTIGEN CA125-RELATED"/>
    <property type="match status" value="1"/>
</dbReference>
<proteinExistence type="predicted"/>
<organism evidence="10 11">
    <name type="scientific">Hemibagrus wyckioides</name>
    <dbReference type="NCBI Taxonomy" id="337641"/>
    <lineage>
        <taxon>Eukaryota</taxon>
        <taxon>Metazoa</taxon>
        <taxon>Chordata</taxon>
        <taxon>Craniata</taxon>
        <taxon>Vertebrata</taxon>
        <taxon>Euteleostomi</taxon>
        <taxon>Actinopterygii</taxon>
        <taxon>Neopterygii</taxon>
        <taxon>Teleostei</taxon>
        <taxon>Ostariophysi</taxon>
        <taxon>Siluriformes</taxon>
        <taxon>Bagridae</taxon>
        <taxon>Hemibagrus</taxon>
    </lineage>
</organism>
<dbReference type="GO" id="GO:0005776">
    <property type="term" value="C:autophagosome"/>
    <property type="evidence" value="ECO:0007669"/>
    <property type="project" value="UniProtKB-SubCell"/>
</dbReference>
<feature type="compositionally biased region" description="Acidic residues" evidence="7">
    <location>
        <begin position="723"/>
        <end position="733"/>
    </location>
</feature>
<evidence type="ECO:0000259" key="9">
    <source>
        <dbReference type="PROSITE" id="PS51745"/>
    </source>
</evidence>
<dbReference type="SMART" id="SM00666">
    <property type="entry name" value="PB1"/>
    <property type="match status" value="1"/>
</dbReference>
<dbReference type="OrthoDB" id="661148at2759"/>
<evidence type="ECO:0000256" key="4">
    <source>
        <dbReference type="ARBA" id="ARBA00022833"/>
    </source>
</evidence>
<evidence type="ECO:0000256" key="2">
    <source>
        <dbReference type="ARBA" id="ARBA00022723"/>
    </source>
</evidence>
<evidence type="ECO:0000256" key="5">
    <source>
        <dbReference type="ARBA" id="ARBA00023329"/>
    </source>
</evidence>
<feature type="region of interest" description="Disordered" evidence="7">
    <location>
        <begin position="628"/>
        <end position="653"/>
    </location>
</feature>
<dbReference type="GO" id="GO:0016236">
    <property type="term" value="P:macroautophagy"/>
    <property type="evidence" value="ECO:0007669"/>
    <property type="project" value="TreeGrafter"/>
</dbReference>
<evidence type="ECO:0000313" key="11">
    <source>
        <dbReference type="Proteomes" id="UP000824219"/>
    </source>
</evidence>
<dbReference type="Gene3D" id="3.10.20.90">
    <property type="entry name" value="Phosphatidylinositol 3-kinase Catalytic Subunit, Chain A, domain 1"/>
    <property type="match status" value="1"/>
</dbReference>
<feature type="region of interest" description="Disordered" evidence="7">
    <location>
        <begin position="242"/>
        <end position="265"/>
    </location>
</feature>
<dbReference type="GO" id="GO:0008270">
    <property type="term" value="F:zinc ion binding"/>
    <property type="evidence" value="ECO:0007669"/>
    <property type="project" value="UniProtKB-KW"/>
</dbReference>
<keyword evidence="3" id="KW-0863">Zinc-finger</keyword>
<keyword evidence="11" id="KW-1185">Reference proteome</keyword>
<dbReference type="Pfam" id="PF24932">
    <property type="entry name" value="UBA_NBR1_C"/>
    <property type="match status" value="1"/>
</dbReference>
<dbReference type="Pfam" id="PF00564">
    <property type="entry name" value="PB1"/>
    <property type="match status" value="1"/>
</dbReference>
<dbReference type="FunFam" id="2.60.40.10:FF:000199">
    <property type="entry name" value="next to BRCA1 gene 1 protein-like"/>
    <property type="match status" value="1"/>
</dbReference>
<accession>A0A9D3NNC9</accession>
<dbReference type="Pfam" id="PF16158">
    <property type="entry name" value="N_BRCA1_IG"/>
    <property type="match status" value="1"/>
</dbReference>
<dbReference type="SUPFAM" id="SSF57850">
    <property type="entry name" value="RING/U-box"/>
    <property type="match status" value="1"/>
</dbReference>
<keyword evidence="8" id="KW-1133">Transmembrane helix</keyword>
<protein>
    <recommendedName>
        <fullName evidence="9">PB1 domain-containing protein</fullName>
    </recommendedName>
</protein>
<dbReference type="FunFam" id="3.10.20.90:FF:000072">
    <property type="entry name" value="Next to BRCA1 gene 1 protein"/>
    <property type="match status" value="1"/>
</dbReference>
<evidence type="ECO:0000256" key="6">
    <source>
        <dbReference type="SAM" id="Coils"/>
    </source>
</evidence>
<feature type="compositionally biased region" description="Low complexity" evidence="7">
    <location>
        <begin position="316"/>
        <end position="350"/>
    </location>
</feature>
<sequence length="1219" mass="135523">MNHPVTVKVNFRGSVKKFPVVDTDKAQWETVEAWIKTTFGLCHFQAKYFDEDNEEISINSQDEYTEALKSAFKQANQLHMNVYKMKGQAEGGPVKAEVKELRIDPRPAPPYRARVKMADKETQVTPERDSVVVKENKVNKVEEEAVPAWFKSYMDRFKDQIVREVVDKMCSEFSGQCCTHRASDPPEEPRTSGTQMAIVSSTTQRTSTPNCSSCKGPATGGGYHCSVCPSCILCEPCSHKHDPSHNLKRTRTPLSVPERGVTPEPRFLRRGDRTVRKAERQRLKAERRQLKAEVKEIKKKLRLEKRGLLWSGATNGTSSSGLGPAPAPSTAPGAAAAPGPEPQASSPEGPKVSCSTLVPTMTALFLDENLPDGTCLEPGTKFIKYWKMRNTGNISWTSDTKLKFMWGNLALESQEQKEVAVPFLKPGQVGMVSVAFVAPMLEGTYTSHWRLAHCGVQFGPRVWCSIVVVPNSGQKLNSHSSKVFMNKHSVVGMDGTCWTGSRDDTRGSSSNKREYYLPSVDLLTAQDLLSFELLDINIVQELEKVPANTPADMTPCMSPVPHLGPTFGKHGLSLVKENAEHTGMKKLQVVQPQRHCENVDLQGHDEGDDDISGTQFVCETVIRSLTLEEEPEHKPPRRIRANHNRPEHHEPTPFNERSLIERIDRPLLAIIKRPEAPPPVQLPIMLEEPAIPVFSEMLIGSNENLYTDPAALEEEEVKKEDQDKEEEAGEWDEVSSQASSASSEEYLVVLPDCFDTSKPLGDSLYSSAVSQAGNACTEPEKAQDQNAAEGDTMEPTPFMQNSVNRLLCTSQVLNTPPLIPEVAPAPVSLTTPPTLRTHRSIQPFVTEIRTLESEENRSCPPENKTNGLGSTHLEAPASAFETCSSQDPRLRHGGLTEGLVKGALSVAASAYKALFTGQSSSTQRPSTDPVSKEASLIAVLQEMGFDNKLLNQKLLRKHQYNLLDVVNELVQMTDNECVKYTSRSSSVSTSVIMTHNKDKQKPSRWLDYGSITGEPHWENCPTCQGSGRISRSEEAQLVAVIPCSDQRLKPSRTKLYVCISVALCLLICFLILFFLFPRSLDISPVTLQSSLVYFTPRCVQMIITNKLNISNQNFVTTEAHDLDLQVLINKSVVGRTRISNVTKIPPRSQRTFIVVTNVTIENDGLIFYCQTSAFRPHTLYAQLQMTIKAYYLSHEEQLSLDTFEYIDCGRNTTIPHTFP</sequence>
<dbReference type="FunFam" id="1.10.8.10:FF:000033">
    <property type="entry name" value="Next to BRCA1 gene 1 protein"/>
    <property type="match status" value="1"/>
</dbReference>
<evidence type="ECO:0000313" key="10">
    <source>
        <dbReference type="EMBL" id="KAG7325124.1"/>
    </source>
</evidence>
<feature type="region of interest" description="Disordered" evidence="7">
    <location>
        <begin position="312"/>
        <end position="353"/>
    </location>
</feature>
<dbReference type="InterPro" id="IPR009060">
    <property type="entry name" value="UBA-like_sf"/>
</dbReference>
<keyword evidence="5" id="KW-0968">Cytoplasmic vesicle</keyword>
<dbReference type="AlphaFoldDB" id="A0A9D3NNC9"/>
<reference evidence="10 11" key="1">
    <citation type="submission" date="2021-06" db="EMBL/GenBank/DDBJ databases">
        <title>Chromosome-level genome assembly of the red-tail catfish (Hemibagrus wyckioides).</title>
        <authorList>
            <person name="Shao F."/>
        </authorList>
    </citation>
    <scope>NUCLEOTIDE SEQUENCE [LARGE SCALE GENOMIC DNA]</scope>
    <source>
        <strain evidence="10">EC202008001</strain>
        <tissue evidence="10">Blood</tissue>
    </source>
</reference>
<dbReference type="InterPro" id="IPR056893">
    <property type="entry name" value="UBA_Nbr1_C"/>
</dbReference>
<dbReference type="Pfam" id="PF21002">
    <property type="entry name" value="TMEM106_N"/>
    <property type="match status" value="1"/>
</dbReference>
<evidence type="ECO:0000256" key="8">
    <source>
        <dbReference type="SAM" id="Phobius"/>
    </source>
</evidence>
<dbReference type="CDD" id="cd14319">
    <property type="entry name" value="UBA_NBR1"/>
    <property type="match status" value="1"/>
</dbReference>
<dbReference type="GO" id="GO:0000407">
    <property type="term" value="C:phagophore assembly site"/>
    <property type="evidence" value="ECO:0007669"/>
    <property type="project" value="TreeGrafter"/>
</dbReference>
<keyword evidence="6" id="KW-0175">Coiled coil</keyword>
<dbReference type="SUPFAM" id="SSF54277">
    <property type="entry name" value="CAD &amp; PB1 domains"/>
    <property type="match status" value="1"/>
</dbReference>
<name>A0A9D3NNC9_9TELE</name>
<keyword evidence="2" id="KW-0479">Metal-binding</keyword>
<dbReference type="SUPFAM" id="SSF46934">
    <property type="entry name" value="UBA-like"/>
    <property type="match status" value="1"/>
</dbReference>
<feature type="region of interest" description="Disordered" evidence="7">
    <location>
        <begin position="715"/>
        <end position="739"/>
    </location>
</feature>
<dbReference type="Gene3D" id="2.60.40.10">
    <property type="entry name" value="Immunoglobulins"/>
    <property type="match status" value="1"/>
</dbReference>
<keyword evidence="4" id="KW-0862">Zinc</keyword>
<dbReference type="InterPro" id="IPR013783">
    <property type="entry name" value="Ig-like_fold"/>
</dbReference>
<feature type="domain" description="PB1" evidence="9">
    <location>
        <begin position="4"/>
        <end position="85"/>
    </location>
</feature>
<comment type="caution">
    <text evidence="10">The sequence shown here is derived from an EMBL/GenBank/DDBJ whole genome shotgun (WGS) entry which is preliminary data.</text>
</comment>
<gene>
    <name evidence="10" type="ORF">KOW79_011440</name>
</gene>
<dbReference type="InterPro" id="IPR048509">
    <property type="entry name" value="TMEM106_C"/>
</dbReference>
<dbReference type="Pfam" id="PF07092">
    <property type="entry name" value="TMEM106"/>
    <property type="match status" value="1"/>
</dbReference>
<feature type="region of interest" description="Disordered" evidence="7">
    <location>
        <begin position="775"/>
        <end position="798"/>
    </location>
</feature>
<evidence type="ECO:0000256" key="1">
    <source>
        <dbReference type="ARBA" id="ARBA00004419"/>
    </source>
</evidence>
<keyword evidence="8" id="KW-0472">Membrane</keyword>
<feature type="coiled-coil region" evidence="6">
    <location>
        <begin position="268"/>
        <end position="307"/>
    </location>
</feature>
<dbReference type="GO" id="GO:0031410">
    <property type="term" value="C:cytoplasmic vesicle"/>
    <property type="evidence" value="ECO:0007669"/>
    <property type="project" value="UniProtKB-KW"/>
</dbReference>
<evidence type="ECO:0000256" key="7">
    <source>
        <dbReference type="SAM" id="MobiDB-lite"/>
    </source>
</evidence>
<dbReference type="InterPro" id="IPR048511">
    <property type="entry name" value="TMEM106_N"/>
</dbReference>
<keyword evidence="8" id="KW-0812">Transmembrane</keyword>
<feature type="transmembrane region" description="Helical" evidence="8">
    <location>
        <begin position="1054"/>
        <end position="1076"/>
    </location>
</feature>
<dbReference type="InterPro" id="IPR032350">
    <property type="entry name" value="Nbr1_FW"/>
</dbReference>
<dbReference type="Gene3D" id="1.10.8.10">
    <property type="entry name" value="DNA helicase RuvA subunit, C-terminal domain"/>
    <property type="match status" value="1"/>
</dbReference>
<comment type="subcellular location">
    <subcellularLocation>
        <location evidence="1">Cytoplasmic vesicle</location>
        <location evidence="1">Autophagosome</location>
    </subcellularLocation>
</comment>
<dbReference type="CDD" id="cd14947">
    <property type="entry name" value="NBR1_like"/>
    <property type="match status" value="1"/>
</dbReference>
<dbReference type="GO" id="GO:0043130">
    <property type="term" value="F:ubiquitin binding"/>
    <property type="evidence" value="ECO:0007669"/>
    <property type="project" value="TreeGrafter"/>
</dbReference>